<dbReference type="InterPro" id="IPR012337">
    <property type="entry name" value="RNaseH-like_sf"/>
</dbReference>
<dbReference type="Proteomes" id="UP000677054">
    <property type="component" value="Unassembled WGS sequence"/>
</dbReference>
<dbReference type="Pfam" id="PF00665">
    <property type="entry name" value="rve"/>
    <property type="match status" value="1"/>
</dbReference>
<accession>A0A7R9AHR7</accession>
<dbReference type="PANTHER" id="PTHR46889">
    <property type="entry name" value="TRANSPOSASE INSF FOR INSERTION SEQUENCE IS3B-RELATED"/>
    <property type="match status" value="1"/>
</dbReference>
<dbReference type="SUPFAM" id="SSF53098">
    <property type="entry name" value="Ribonuclease H-like"/>
    <property type="match status" value="1"/>
</dbReference>
<dbReference type="GO" id="GO:0015074">
    <property type="term" value="P:DNA integration"/>
    <property type="evidence" value="ECO:0007669"/>
    <property type="project" value="InterPro"/>
</dbReference>
<dbReference type="InterPro" id="IPR001584">
    <property type="entry name" value="Integrase_cat-core"/>
</dbReference>
<gene>
    <name evidence="2" type="ORF">DSTB1V02_LOCUS14102</name>
</gene>
<dbReference type="PROSITE" id="PS50994">
    <property type="entry name" value="INTEGRASE"/>
    <property type="match status" value="1"/>
</dbReference>
<dbReference type="EMBL" id="LR908742">
    <property type="protein sequence ID" value="CAD7254356.1"/>
    <property type="molecule type" value="Genomic_DNA"/>
</dbReference>
<feature type="domain" description="Integrase catalytic" evidence="1">
    <location>
        <begin position="114"/>
        <end position="276"/>
    </location>
</feature>
<dbReference type="OrthoDB" id="5852877at2759"/>
<name>A0A7R9AHR7_9CRUS</name>
<dbReference type="InterPro" id="IPR048020">
    <property type="entry name" value="Transpos_IS3"/>
</dbReference>
<protein>
    <recommendedName>
        <fullName evidence="1">Integrase catalytic domain-containing protein</fullName>
    </recommendedName>
</protein>
<dbReference type="NCBIfam" id="NF033516">
    <property type="entry name" value="transpos_IS3"/>
    <property type="match status" value="1"/>
</dbReference>
<evidence type="ECO:0000313" key="2">
    <source>
        <dbReference type="EMBL" id="CAD7254356.1"/>
    </source>
</evidence>
<dbReference type="Pfam" id="PF13333">
    <property type="entry name" value="rve_2"/>
    <property type="match status" value="1"/>
</dbReference>
<dbReference type="Gene3D" id="3.30.420.10">
    <property type="entry name" value="Ribonuclease H-like superfamily/Ribonuclease H"/>
    <property type="match status" value="1"/>
</dbReference>
<dbReference type="PANTHER" id="PTHR46889:SF4">
    <property type="entry name" value="TRANSPOSASE INSO FOR INSERTION SEQUENCE ELEMENT IS911B-RELATED"/>
    <property type="match status" value="1"/>
</dbReference>
<keyword evidence="3" id="KW-1185">Reference proteome</keyword>
<dbReference type="InterPro" id="IPR050900">
    <property type="entry name" value="Transposase_IS3/IS150/IS904"/>
</dbReference>
<proteinExistence type="predicted"/>
<dbReference type="AlphaFoldDB" id="A0A7R9AHR7"/>
<evidence type="ECO:0000313" key="3">
    <source>
        <dbReference type="Proteomes" id="UP000677054"/>
    </source>
</evidence>
<sequence length="306" mass="34735">MCAALDVSIAGYHAWTKCTQYLSNVQAAQHTSKHVGDIAQAAREEHTKGRGVYGAKRLYTRLCQRGFSLSLSGVKRLRRKLGLVQHHKKRWVCTTDSKHNLAVAPNLLEQRFNTCTAPNQVWVADITYIDTDEGWLYLAGVKDLYTKKLVGWAMAQHMEASLVAQAVHMAIKRNAPGTGLIAHSDRGSQYASDKYRRVLAQHSMRQSMSRRGNCYDNAPMESFWASLKKECVHGKRYQTRTQARADIFDYIETFYNTTRLHSALAMSPLEFEAQYWSGFAKHTEQARTDPRGQAWGRPSPCTPFFI</sequence>
<dbReference type="GO" id="GO:0003676">
    <property type="term" value="F:nucleic acid binding"/>
    <property type="evidence" value="ECO:0007669"/>
    <property type="project" value="InterPro"/>
</dbReference>
<evidence type="ECO:0000259" key="1">
    <source>
        <dbReference type="PROSITE" id="PS50994"/>
    </source>
</evidence>
<organism evidence="2">
    <name type="scientific">Darwinula stevensoni</name>
    <dbReference type="NCBI Taxonomy" id="69355"/>
    <lineage>
        <taxon>Eukaryota</taxon>
        <taxon>Metazoa</taxon>
        <taxon>Ecdysozoa</taxon>
        <taxon>Arthropoda</taxon>
        <taxon>Crustacea</taxon>
        <taxon>Oligostraca</taxon>
        <taxon>Ostracoda</taxon>
        <taxon>Podocopa</taxon>
        <taxon>Podocopida</taxon>
        <taxon>Darwinulocopina</taxon>
        <taxon>Darwinuloidea</taxon>
        <taxon>Darwinulidae</taxon>
        <taxon>Darwinula</taxon>
    </lineage>
</organism>
<dbReference type="InterPro" id="IPR036397">
    <property type="entry name" value="RNaseH_sf"/>
</dbReference>
<reference evidence="2" key="1">
    <citation type="submission" date="2020-11" db="EMBL/GenBank/DDBJ databases">
        <authorList>
            <person name="Tran Van P."/>
        </authorList>
    </citation>
    <scope>NUCLEOTIDE SEQUENCE</scope>
</reference>
<dbReference type="EMBL" id="CAJPEV010009224">
    <property type="protein sequence ID" value="CAG0905589.1"/>
    <property type="molecule type" value="Genomic_DNA"/>
</dbReference>